<dbReference type="SUPFAM" id="SSF57783">
    <property type="entry name" value="Zinc beta-ribbon"/>
    <property type="match status" value="1"/>
</dbReference>
<evidence type="ECO:0000313" key="2">
    <source>
        <dbReference type="EMBL" id="SMC62448.1"/>
    </source>
</evidence>
<organism evidence="2 3">
    <name type="scientific">Papillibacter cinnamivorans DSM 12816</name>
    <dbReference type="NCBI Taxonomy" id="1122930"/>
    <lineage>
        <taxon>Bacteria</taxon>
        <taxon>Bacillati</taxon>
        <taxon>Bacillota</taxon>
        <taxon>Clostridia</taxon>
        <taxon>Eubacteriales</taxon>
        <taxon>Oscillospiraceae</taxon>
        <taxon>Papillibacter</taxon>
    </lineage>
</organism>
<feature type="domain" description="DUF3991" evidence="1">
    <location>
        <begin position="119"/>
        <end position="190"/>
    </location>
</feature>
<dbReference type="EMBL" id="FWXW01000004">
    <property type="protein sequence ID" value="SMC62448.1"/>
    <property type="molecule type" value="Genomic_DNA"/>
</dbReference>
<dbReference type="Gene3D" id="3.40.1360.10">
    <property type="match status" value="1"/>
</dbReference>
<evidence type="ECO:0000259" key="1">
    <source>
        <dbReference type="Pfam" id="PF13154"/>
    </source>
</evidence>
<dbReference type="Proteomes" id="UP000192790">
    <property type="component" value="Unassembled WGS sequence"/>
</dbReference>
<dbReference type="Pfam" id="PF13155">
    <property type="entry name" value="Toprim_2"/>
    <property type="match status" value="1"/>
</dbReference>
<name>A0A1W2AQG4_9FIRM</name>
<dbReference type="InterPro" id="IPR025054">
    <property type="entry name" value="DUF3991"/>
</dbReference>
<dbReference type="OrthoDB" id="9802530at2"/>
<keyword evidence="3" id="KW-1185">Reference proteome</keyword>
<gene>
    <name evidence="2" type="ORF">SAMN02745168_1878</name>
</gene>
<dbReference type="STRING" id="1122930.SAMN02745168_1878"/>
<dbReference type="Pfam" id="PF13154">
    <property type="entry name" value="DUF3991"/>
    <property type="match status" value="1"/>
</dbReference>
<sequence length="310" mass="35108">MAYISAEDITQAKQMDLLTYLQSYEPQELVRMSGNTYCTREHDSLKISNGKWHWFSREIGGKTALDYLIKVRDYTFLQAVETLLGRAATNPPVFITLKPEPERTLLMPELSENTDRVERYLKSRGIHPVIVDYCLENKLLFESKDYHNALFIGYDSSGKARYSSVRGTIGAYKGELSGSDKRYSFSIPGKSDTVHVFESAIDLLSFATLELLEGRDWHGDGLLSLAGVYKTKRRDVVPIALEQYLNDHPGIKTLRLHLDNDEVGLGAVAGIVSGLDRRYQVYDEPPKCGKDVNDQLKIKVGIKNKEDYSR</sequence>
<dbReference type="AlphaFoldDB" id="A0A1W2AQG4"/>
<proteinExistence type="predicted"/>
<dbReference type="RefSeq" id="WP_084234557.1">
    <property type="nucleotide sequence ID" value="NZ_FWXW01000004.1"/>
</dbReference>
<accession>A0A1W2AQG4</accession>
<reference evidence="2 3" key="1">
    <citation type="submission" date="2017-04" db="EMBL/GenBank/DDBJ databases">
        <authorList>
            <person name="Afonso C.L."/>
            <person name="Miller P.J."/>
            <person name="Scott M.A."/>
            <person name="Spackman E."/>
            <person name="Goraichik I."/>
            <person name="Dimitrov K.M."/>
            <person name="Suarez D.L."/>
            <person name="Swayne D.E."/>
        </authorList>
    </citation>
    <scope>NUCLEOTIDE SEQUENCE [LARGE SCALE GENOMIC DNA]</scope>
    <source>
        <strain evidence="2 3">DSM 12816</strain>
    </source>
</reference>
<protein>
    <submittedName>
        <fullName evidence="2">Toprim-like</fullName>
    </submittedName>
</protein>
<evidence type="ECO:0000313" key="3">
    <source>
        <dbReference type="Proteomes" id="UP000192790"/>
    </source>
</evidence>